<feature type="transmembrane region" description="Helical" evidence="6">
    <location>
        <begin position="50"/>
        <end position="77"/>
    </location>
</feature>
<accession>A0A1J4JNK8</accession>
<dbReference type="RefSeq" id="XP_068353803.1">
    <property type="nucleotide sequence ID" value="XM_068508572.1"/>
</dbReference>
<evidence type="ECO:0000256" key="3">
    <source>
        <dbReference type="ARBA" id="ARBA00022692"/>
    </source>
</evidence>
<proteinExistence type="predicted"/>
<comment type="subcellular location">
    <subcellularLocation>
        <location evidence="1">Cell membrane</location>
        <topology evidence="1">Multi-pass membrane protein</topology>
    </subcellularLocation>
</comment>
<dbReference type="Gene3D" id="3.40.720.10">
    <property type="entry name" value="Alkaline Phosphatase, subunit A"/>
    <property type="match status" value="1"/>
</dbReference>
<dbReference type="PANTHER" id="PTHR47371">
    <property type="entry name" value="LIPOTEICHOIC ACID SYNTHASE"/>
    <property type="match status" value="1"/>
</dbReference>
<sequence>MKNLYANIQQKEKPTLELGIHFPHIAFLIFLEYFQMIYGQSFMMMLIDTLFFICVFALVYHLPIYSIVVFACLAYELVESISWLYTNAGITFRIMAAVDFTYALNAMPENIMRCFYWFILIFGFSSSKFVIFKYKVAVYEYLMIMTVLFISFFPFYSDKYNTLFPFRIRGLISADNTEKIIKSFNTAHNVTLKPRLRKNLIMFEVESFETKDIGRFNEQYPLSMPYLSNLSKSILHYHKIPSQPYTTWSAAGMFVAQCGFPLVVSNVDWSVRGNENFQAWSKLPCISDYLHLLGYEQHAYCSGSCDIMNMKGFMINHHFKTFDNYEHQIEHDLPLFDHLIEKVLPELTSKKDQPFSLFVLNSDTHPEFFVDDTCILNFISTLDSYPKVFQSFTCFDKGLKKFIESLNKFGINKNNTELIIYGDHLTMGSIDYAYGTDRTLSVLFPFHEKNEYLENKPITYYDIAPTILDMLGIQYKPQFPFGYSIFSENEGEPPSIDDIKFIYNYVTGDITNQKVYCGYQKGFCHGNEY</sequence>
<evidence type="ECO:0000313" key="9">
    <source>
        <dbReference type="Proteomes" id="UP000179807"/>
    </source>
</evidence>
<keyword evidence="5 6" id="KW-0472">Membrane</keyword>
<dbReference type="EMBL" id="MLAK01000944">
    <property type="protein sequence ID" value="OHT00667.1"/>
    <property type="molecule type" value="Genomic_DNA"/>
</dbReference>
<dbReference type="InterPro" id="IPR000917">
    <property type="entry name" value="Sulfatase_N"/>
</dbReference>
<dbReference type="GeneID" id="94843276"/>
<feature type="transmembrane region" description="Helical" evidence="6">
    <location>
        <begin position="20"/>
        <end position="38"/>
    </location>
</feature>
<keyword evidence="4 6" id="KW-1133">Transmembrane helix</keyword>
<evidence type="ECO:0000256" key="1">
    <source>
        <dbReference type="ARBA" id="ARBA00004651"/>
    </source>
</evidence>
<dbReference type="InterPro" id="IPR050448">
    <property type="entry name" value="OpgB/LTA_synthase_biosynth"/>
</dbReference>
<keyword evidence="3 6" id="KW-0812">Transmembrane</keyword>
<evidence type="ECO:0000256" key="2">
    <source>
        <dbReference type="ARBA" id="ARBA00022475"/>
    </source>
</evidence>
<dbReference type="VEuPathDB" id="TrichDB:TRFO_32576"/>
<feature type="domain" description="Sulfatase N-terminal" evidence="7">
    <location>
        <begin position="199"/>
        <end position="473"/>
    </location>
</feature>
<dbReference type="Proteomes" id="UP000179807">
    <property type="component" value="Unassembled WGS sequence"/>
</dbReference>
<evidence type="ECO:0000313" key="8">
    <source>
        <dbReference type="EMBL" id="OHT00667.1"/>
    </source>
</evidence>
<gene>
    <name evidence="8" type="ORF">TRFO_32576</name>
</gene>
<protein>
    <recommendedName>
        <fullName evidence="7">Sulfatase N-terminal domain-containing protein</fullName>
    </recommendedName>
</protein>
<feature type="transmembrane region" description="Helical" evidence="6">
    <location>
        <begin position="83"/>
        <end position="102"/>
    </location>
</feature>
<evidence type="ECO:0000259" key="7">
    <source>
        <dbReference type="Pfam" id="PF00884"/>
    </source>
</evidence>
<dbReference type="GO" id="GO:0005886">
    <property type="term" value="C:plasma membrane"/>
    <property type="evidence" value="ECO:0007669"/>
    <property type="project" value="UniProtKB-SubCell"/>
</dbReference>
<feature type="transmembrane region" description="Helical" evidence="6">
    <location>
        <begin position="114"/>
        <end position="132"/>
    </location>
</feature>
<keyword evidence="9" id="KW-1185">Reference proteome</keyword>
<feature type="transmembrane region" description="Helical" evidence="6">
    <location>
        <begin position="138"/>
        <end position="157"/>
    </location>
</feature>
<keyword evidence="2" id="KW-1003">Cell membrane</keyword>
<evidence type="ECO:0000256" key="4">
    <source>
        <dbReference type="ARBA" id="ARBA00022989"/>
    </source>
</evidence>
<dbReference type="AlphaFoldDB" id="A0A1J4JNK8"/>
<dbReference type="InterPro" id="IPR017850">
    <property type="entry name" value="Alkaline_phosphatase_core_sf"/>
</dbReference>
<dbReference type="Pfam" id="PF00884">
    <property type="entry name" value="Sulfatase"/>
    <property type="match status" value="1"/>
</dbReference>
<comment type="caution">
    <text evidence="8">The sequence shown here is derived from an EMBL/GenBank/DDBJ whole genome shotgun (WGS) entry which is preliminary data.</text>
</comment>
<name>A0A1J4JNK8_9EUKA</name>
<evidence type="ECO:0000256" key="6">
    <source>
        <dbReference type="SAM" id="Phobius"/>
    </source>
</evidence>
<dbReference type="PANTHER" id="PTHR47371:SF3">
    <property type="entry name" value="PHOSPHOGLYCEROL TRANSFERASE I"/>
    <property type="match status" value="1"/>
</dbReference>
<dbReference type="SUPFAM" id="SSF53649">
    <property type="entry name" value="Alkaline phosphatase-like"/>
    <property type="match status" value="1"/>
</dbReference>
<evidence type="ECO:0000256" key="5">
    <source>
        <dbReference type="ARBA" id="ARBA00023136"/>
    </source>
</evidence>
<reference evidence="8" key="1">
    <citation type="submission" date="2016-10" db="EMBL/GenBank/DDBJ databases">
        <authorList>
            <person name="Benchimol M."/>
            <person name="Almeida L.G."/>
            <person name="Vasconcelos A.T."/>
            <person name="Perreira-Neves A."/>
            <person name="Rosa I.A."/>
            <person name="Tasca T."/>
            <person name="Bogo M.R."/>
            <person name="de Souza W."/>
        </authorList>
    </citation>
    <scope>NUCLEOTIDE SEQUENCE [LARGE SCALE GENOMIC DNA]</scope>
    <source>
        <strain evidence="8">K</strain>
    </source>
</reference>
<organism evidence="8 9">
    <name type="scientific">Tritrichomonas foetus</name>
    <dbReference type="NCBI Taxonomy" id="1144522"/>
    <lineage>
        <taxon>Eukaryota</taxon>
        <taxon>Metamonada</taxon>
        <taxon>Parabasalia</taxon>
        <taxon>Tritrichomonadida</taxon>
        <taxon>Tritrichomonadidae</taxon>
        <taxon>Tritrichomonas</taxon>
    </lineage>
</organism>